<feature type="compositionally biased region" description="Acidic residues" evidence="2">
    <location>
        <begin position="1"/>
        <end position="23"/>
    </location>
</feature>
<dbReference type="InterPro" id="IPR006757">
    <property type="entry name" value="OGF_rcpt"/>
</dbReference>
<dbReference type="KEGG" id="bspl:114859156"/>
<gene>
    <name evidence="5" type="primary">ogfr</name>
</gene>
<proteinExistence type="inferred from homology"/>
<sequence length="548" mass="62015">MEDDCVCEYDSTWDTESDGDDPAGESQSRRSSQDKNKSSWTLWHHTPRNVRAAKDMQNYRRGYPNLADDECSEDKMNNLQFYLNKFPSAPDDVYIDSFLKDWKNDYKRLERVHSYIQWLFPLREPGVNYMASELTKKEIEAFKKNEDAKKRLIEAYELMLGFYGIRLVNRDTGEVKRAENWKERFGNLERNMHNNLRITRILKSLGELGFEHYQAPLVRFFLEETLVKKTLSTVKRSVLDYFLFAVLDKSKRQELVRFAYLNFEPKDKFVWCPRKIQKQIKKAEKKLDAVGNGEGKDDVCSQGKGKDGEAVMQHKQDGLDDTTKPQKGPDKTPSKEKNKLSEESSEPKPDADTVNGNEPTESSNEIVGNGNYSADDDDDDEMDQSPSSDTSLTKTETNADSQQNLTNYSNNVTQEPDSNMQTDEDIDTEKPPKKKRDDSVPISNGSAGDSASAHVEENADANKGTRQTSLPEPSGSHLGKGEKIPRTEFDQVAEKEEKEDASQENVSAANGSLTSTNTCVDEKTNGKESEDVNMESDPSSANKDVGNS</sequence>
<evidence type="ECO:0000313" key="4">
    <source>
        <dbReference type="Proteomes" id="UP000515150"/>
    </source>
</evidence>
<evidence type="ECO:0000256" key="1">
    <source>
        <dbReference type="ARBA" id="ARBA00010365"/>
    </source>
</evidence>
<dbReference type="AlphaFoldDB" id="A0A6P7N0X7"/>
<feature type="compositionally biased region" description="Basic and acidic residues" evidence="2">
    <location>
        <begin position="27"/>
        <end position="37"/>
    </location>
</feature>
<dbReference type="CTD" id="11054"/>
<keyword evidence="4" id="KW-1185">Reference proteome</keyword>
<feature type="compositionally biased region" description="Basic and acidic residues" evidence="2">
    <location>
        <begin position="520"/>
        <end position="530"/>
    </location>
</feature>
<dbReference type="PANTHER" id="PTHR14015">
    <property type="entry name" value="OPIOID GROWTH FACTOR RECEPTOR OGFR ZETA-TYPE OPIOID RECEPTOR"/>
    <property type="match status" value="1"/>
</dbReference>
<feature type="region of interest" description="Disordered" evidence="2">
    <location>
        <begin position="1"/>
        <end position="39"/>
    </location>
</feature>
<evidence type="ECO:0000259" key="3">
    <source>
        <dbReference type="Pfam" id="PF04664"/>
    </source>
</evidence>
<feature type="compositionally biased region" description="Polar residues" evidence="2">
    <location>
        <begin position="536"/>
        <end position="548"/>
    </location>
</feature>
<organism evidence="4 5">
    <name type="scientific">Betta splendens</name>
    <name type="common">Siamese fighting fish</name>
    <dbReference type="NCBI Taxonomy" id="158456"/>
    <lineage>
        <taxon>Eukaryota</taxon>
        <taxon>Metazoa</taxon>
        <taxon>Chordata</taxon>
        <taxon>Craniata</taxon>
        <taxon>Vertebrata</taxon>
        <taxon>Euteleostomi</taxon>
        <taxon>Actinopterygii</taxon>
        <taxon>Neopterygii</taxon>
        <taxon>Teleostei</taxon>
        <taxon>Neoteleostei</taxon>
        <taxon>Acanthomorphata</taxon>
        <taxon>Anabantaria</taxon>
        <taxon>Anabantiformes</taxon>
        <taxon>Anabantoidei</taxon>
        <taxon>Osphronemidae</taxon>
        <taxon>Betta</taxon>
    </lineage>
</organism>
<dbReference type="RefSeq" id="XP_029012927.1">
    <property type="nucleotide sequence ID" value="XM_029157094.3"/>
</dbReference>
<dbReference type="GO" id="GO:0140625">
    <property type="term" value="F:opioid growth factor receptor activity"/>
    <property type="evidence" value="ECO:0007669"/>
    <property type="project" value="InterPro"/>
</dbReference>
<feature type="compositionally biased region" description="Basic and acidic residues" evidence="2">
    <location>
        <begin position="428"/>
        <end position="439"/>
    </location>
</feature>
<comment type="similarity">
    <text evidence="1">Belongs to the opioid growth factor receptor family.</text>
</comment>
<dbReference type="InterPro" id="IPR039574">
    <property type="entry name" value="OGFr"/>
</dbReference>
<protein>
    <submittedName>
        <fullName evidence="5">Opioid growth factor receptor</fullName>
    </submittedName>
</protein>
<feature type="region of interest" description="Disordered" evidence="2">
    <location>
        <begin position="286"/>
        <end position="548"/>
    </location>
</feature>
<name>A0A6P7N0X7_BETSP</name>
<dbReference type="Proteomes" id="UP000515150">
    <property type="component" value="Chromosome 7"/>
</dbReference>
<keyword evidence="5" id="KW-0675">Receptor</keyword>
<dbReference type="InParanoid" id="A0A6P7N0X7"/>
<dbReference type="PANTHER" id="PTHR14015:SF1">
    <property type="entry name" value="OPIOID GROWTH FACTOR RECEPTOR"/>
    <property type="match status" value="1"/>
</dbReference>
<feature type="compositionally biased region" description="Acidic residues" evidence="2">
    <location>
        <begin position="374"/>
        <end position="383"/>
    </location>
</feature>
<feature type="compositionally biased region" description="Polar residues" evidence="2">
    <location>
        <begin position="354"/>
        <end position="372"/>
    </location>
</feature>
<feature type="compositionally biased region" description="Basic and acidic residues" evidence="2">
    <location>
        <begin position="286"/>
        <end position="351"/>
    </location>
</feature>
<feature type="compositionally biased region" description="Polar residues" evidence="2">
    <location>
        <begin position="390"/>
        <end position="421"/>
    </location>
</feature>
<dbReference type="FunCoup" id="A0A6P7N0X7">
    <property type="interactions" value="12"/>
</dbReference>
<dbReference type="OrthoDB" id="9030204at2759"/>
<feature type="compositionally biased region" description="Polar residues" evidence="2">
    <location>
        <begin position="503"/>
        <end position="519"/>
    </location>
</feature>
<evidence type="ECO:0000256" key="2">
    <source>
        <dbReference type="SAM" id="MobiDB-lite"/>
    </source>
</evidence>
<feature type="compositionally biased region" description="Basic and acidic residues" evidence="2">
    <location>
        <begin position="479"/>
        <end position="501"/>
    </location>
</feature>
<accession>A0A6P7N0X7</accession>
<reference evidence="5" key="1">
    <citation type="submission" date="2025-08" db="UniProtKB">
        <authorList>
            <consortium name="RefSeq"/>
        </authorList>
    </citation>
    <scope>IDENTIFICATION</scope>
</reference>
<dbReference type="GO" id="GO:0016020">
    <property type="term" value="C:membrane"/>
    <property type="evidence" value="ECO:0007669"/>
    <property type="project" value="InterPro"/>
</dbReference>
<dbReference type="GeneID" id="114859156"/>
<dbReference type="Pfam" id="PF04664">
    <property type="entry name" value="OGFr_N"/>
    <property type="match status" value="1"/>
</dbReference>
<evidence type="ECO:0000313" key="5">
    <source>
        <dbReference type="RefSeq" id="XP_029012927.1"/>
    </source>
</evidence>
<feature type="domain" description="Opioid growth factor receptor (OGFr) conserved" evidence="3">
    <location>
        <begin position="73"/>
        <end position="275"/>
    </location>
</feature>